<gene>
    <name evidence="1" type="ORF">AXK11_00780</name>
</gene>
<dbReference type="RefSeq" id="WP_068631468.1">
    <property type="nucleotide sequence ID" value="NZ_LSZQ01000072.1"/>
</dbReference>
<proteinExistence type="predicted"/>
<dbReference type="OrthoDB" id="199736at2"/>
<protein>
    <recommendedName>
        <fullName evidence="3">Copper-binding protein</fullName>
    </recommendedName>
</protein>
<dbReference type="AlphaFoldDB" id="A0A139SH81"/>
<sequence>MSRFTRLLFVFALGAVVPLGLDVARTYAAEAQPAEGPLVRGMVTRLLEDRKLVMVKHEEIPGVMRAMTMAFSVPEEAWPKLKPGAYLIGNLQGGRGDWRLVNVRLTDRHYNPLPEE</sequence>
<dbReference type="Pfam" id="PF11604">
    <property type="entry name" value="CusF_Ec"/>
    <property type="match status" value="1"/>
</dbReference>
<evidence type="ECO:0000313" key="2">
    <source>
        <dbReference type="Proteomes" id="UP000070058"/>
    </source>
</evidence>
<accession>A0A139SH81</accession>
<comment type="caution">
    <text evidence="1">The sequence shown here is derived from an EMBL/GenBank/DDBJ whole genome shotgun (WGS) entry which is preliminary data.</text>
</comment>
<reference evidence="2" key="1">
    <citation type="submission" date="2016-02" db="EMBL/GenBank/DDBJ databases">
        <authorList>
            <person name="Sanders J.G."/>
            <person name="Lin J.Y."/>
            <person name="Wertz J.T."/>
            <person name="Russell J.A."/>
            <person name="Moreau C.S."/>
            <person name="Powell S."/>
        </authorList>
    </citation>
    <scope>NUCLEOTIDE SEQUENCE [LARGE SCALE GENOMIC DNA]</scope>
    <source>
        <strain evidence="2">CAG34</strain>
    </source>
</reference>
<name>A0A139SH81_9BACT</name>
<keyword evidence="2" id="KW-1185">Reference proteome</keyword>
<dbReference type="Gene3D" id="2.40.50.320">
    <property type="entry name" value="Copper binding periplasmic protein CusF"/>
    <property type="match status" value="1"/>
</dbReference>
<dbReference type="STRING" id="1548207.AXK11_00780"/>
<evidence type="ECO:0008006" key="3">
    <source>
        <dbReference type="Google" id="ProtNLM"/>
    </source>
</evidence>
<dbReference type="Proteomes" id="UP000070058">
    <property type="component" value="Unassembled WGS sequence"/>
</dbReference>
<organism evidence="1 2">
    <name type="scientific">Cephaloticoccus primus</name>
    <dbReference type="NCBI Taxonomy" id="1548207"/>
    <lineage>
        <taxon>Bacteria</taxon>
        <taxon>Pseudomonadati</taxon>
        <taxon>Verrucomicrobiota</taxon>
        <taxon>Opitutia</taxon>
        <taxon>Opitutales</taxon>
        <taxon>Opitutaceae</taxon>
        <taxon>Cephaloticoccus</taxon>
    </lineage>
</organism>
<dbReference type="InterPro" id="IPR042230">
    <property type="entry name" value="CusF_sf"/>
</dbReference>
<dbReference type="EMBL" id="LSZQ01000072">
    <property type="protein sequence ID" value="KXU33906.1"/>
    <property type="molecule type" value="Genomic_DNA"/>
</dbReference>
<evidence type="ECO:0000313" key="1">
    <source>
        <dbReference type="EMBL" id="KXU33906.1"/>
    </source>
</evidence>
<dbReference type="InterPro" id="IPR021647">
    <property type="entry name" value="CusF_Ec"/>
</dbReference>